<evidence type="ECO:0000256" key="8">
    <source>
        <dbReference type="ARBA" id="ARBA00023004"/>
    </source>
</evidence>
<keyword evidence="6" id="KW-0223">Dioxygenase</keyword>
<dbReference type="SUPFAM" id="SSF51197">
    <property type="entry name" value="Clavaminate synthase-like"/>
    <property type="match status" value="1"/>
</dbReference>
<keyword evidence="8" id="KW-0408">Iron</keyword>
<reference evidence="14" key="1">
    <citation type="submission" date="2020-11" db="EMBL/GenBank/DDBJ databases">
        <authorList>
            <person name="Tran Van P."/>
        </authorList>
    </citation>
    <scope>NUCLEOTIDE SEQUENCE</scope>
</reference>
<dbReference type="InterPro" id="IPR048562">
    <property type="entry name" value="KDM6A_B-like_C-hel"/>
</dbReference>
<dbReference type="FunFam" id="2.10.110.20:FF:000002">
    <property type="entry name" value="lysine-specific demethylase 6A isoform X2"/>
    <property type="match status" value="1"/>
</dbReference>
<comment type="similarity">
    <text evidence="10">Belongs to the UTX family.</text>
</comment>
<dbReference type="EMBL" id="OA565436">
    <property type="protein sequence ID" value="CAD7197001.1"/>
    <property type="molecule type" value="Genomic_DNA"/>
</dbReference>
<dbReference type="Pfam" id="PF21322">
    <property type="entry name" value="KDM6_C-hel"/>
    <property type="match status" value="1"/>
</dbReference>
<keyword evidence="7" id="KW-0560">Oxidoreductase</keyword>
<dbReference type="FunFam" id="1.20.58.1370:FF:000001">
    <property type="entry name" value="lysine-specific demethylase 6A isoform X2"/>
    <property type="match status" value="1"/>
</dbReference>
<evidence type="ECO:0000256" key="4">
    <source>
        <dbReference type="ARBA" id="ARBA00022833"/>
    </source>
</evidence>
<dbReference type="GO" id="GO:0000978">
    <property type="term" value="F:RNA polymerase II cis-regulatory region sequence-specific DNA binding"/>
    <property type="evidence" value="ECO:0007669"/>
    <property type="project" value="TreeGrafter"/>
</dbReference>
<keyword evidence="3" id="KW-0479">Metal-binding</keyword>
<dbReference type="Gene3D" id="1.20.58.1370">
    <property type="match status" value="1"/>
</dbReference>
<feature type="domain" description="Lysine-specific demethylase 6A/B-like C-terminal helical" evidence="12">
    <location>
        <begin position="33"/>
        <end position="88"/>
    </location>
</feature>
<dbReference type="Gene3D" id="2.10.110.20">
    <property type="match status" value="1"/>
</dbReference>
<accession>A0A7R8VEI3</accession>
<feature type="chain" id="PRO_5031504240" evidence="11">
    <location>
        <begin position="16"/>
        <end position="289"/>
    </location>
</feature>
<dbReference type="GO" id="GO:0071558">
    <property type="term" value="F:histone H3K27me2/H3K27me3 demethylase activity"/>
    <property type="evidence" value="ECO:0007669"/>
    <property type="project" value="TreeGrafter"/>
</dbReference>
<feature type="signal peptide" evidence="11">
    <location>
        <begin position="1"/>
        <end position="15"/>
    </location>
</feature>
<evidence type="ECO:0000256" key="5">
    <source>
        <dbReference type="ARBA" id="ARBA00022853"/>
    </source>
</evidence>
<evidence type="ECO:0000256" key="7">
    <source>
        <dbReference type="ARBA" id="ARBA00023002"/>
    </source>
</evidence>
<protein>
    <submittedName>
        <fullName evidence="14">Uncharacterized protein</fullName>
    </submittedName>
</protein>
<dbReference type="PANTHER" id="PTHR14017">
    <property type="entry name" value="LYSINE-SPECIFIC DEMETHYLASE"/>
    <property type="match status" value="1"/>
</dbReference>
<comment type="subcellular location">
    <subcellularLocation>
        <location evidence="2">Nucleus</location>
    </subcellularLocation>
</comment>
<dbReference type="Pfam" id="PF21326">
    <property type="entry name" value="KDM6_GATAL"/>
    <property type="match status" value="1"/>
</dbReference>
<evidence type="ECO:0000256" key="2">
    <source>
        <dbReference type="ARBA" id="ARBA00004123"/>
    </source>
</evidence>
<keyword evidence="5" id="KW-0156">Chromatin regulator</keyword>
<sequence>MVFSILTGCVHWVQAVGWCNNIAWNVGPLTARQYQLAIERYEWNKLQSFKSIVPMVHLSWNLARNIKVSDPKLFELIKNCLLRTIRQCALILEFVKSKGVEVRFHGRGKNEASHYCGQCEIEVFNVLFIREQEKRHVVHCMDCARKQAPGLEGFVCLEEYRMSELIEVFDHFVLQPVEGRGYKRCDLTRGGVTGDVTSRWEERQAIRPQEGRGATLPLEGRRAMWPQERRGDELRGFKKGGEMRNLAWGKENNKLTNTNRTAGVLGREVSGGAQLLLLGPALCDAVRNL</sequence>
<evidence type="ECO:0000259" key="12">
    <source>
        <dbReference type="Pfam" id="PF21322"/>
    </source>
</evidence>
<keyword evidence="11" id="KW-0732">Signal</keyword>
<evidence type="ECO:0000256" key="9">
    <source>
        <dbReference type="ARBA" id="ARBA00023242"/>
    </source>
</evidence>
<dbReference type="GO" id="GO:0031490">
    <property type="term" value="F:chromatin DNA binding"/>
    <property type="evidence" value="ECO:0007669"/>
    <property type="project" value="TreeGrafter"/>
</dbReference>
<evidence type="ECO:0000256" key="1">
    <source>
        <dbReference type="ARBA" id="ARBA00001954"/>
    </source>
</evidence>
<dbReference type="GO" id="GO:0010468">
    <property type="term" value="P:regulation of gene expression"/>
    <property type="evidence" value="ECO:0007669"/>
    <property type="project" value="TreeGrafter"/>
</dbReference>
<keyword evidence="4" id="KW-0862">Zinc</keyword>
<proteinExistence type="inferred from homology"/>
<evidence type="ECO:0000259" key="13">
    <source>
        <dbReference type="Pfam" id="PF21326"/>
    </source>
</evidence>
<evidence type="ECO:0000256" key="6">
    <source>
        <dbReference type="ARBA" id="ARBA00022964"/>
    </source>
</evidence>
<gene>
    <name evidence="14" type="ORF">TDIB3V08_LOCUS3324</name>
</gene>
<comment type="cofactor">
    <cofactor evidence="1">
        <name>Fe(2+)</name>
        <dbReference type="ChEBI" id="CHEBI:29033"/>
    </cofactor>
</comment>
<dbReference type="Gene3D" id="2.60.120.650">
    <property type="entry name" value="Cupin"/>
    <property type="match status" value="1"/>
</dbReference>
<dbReference type="GO" id="GO:0046872">
    <property type="term" value="F:metal ion binding"/>
    <property type="evidence" value="ECO:0007669"/>
    <property type="project" value="UniProtKB-KW"/>
</dbReference>
<evidence type="ECO:0000313" key="14">
    <source>
        <dbReference type="EMBL" id="CAD7197001.1"/>
    </source>
</evidence>
<keyword evidence="9" id="KW-0539">Nucleus</keyword>
<dbReference type="GO" id="GO:0044666">
    <property type="term" value="C:MLL3/4 complex"/>
    <property type="evidence" value="ECO:0007669"/>
    <property type="project" value="TreeGrafter"/>
</dbReference>
<evidence type="ECO:0000256" key="3">
    <source>
        <dbReference type="ARBA" id="ARBA00022723"/>
    </source>
</evidence>
<evidence type="ECO:0000256" key="11">
    <source>
        <dbReference type="SAM" id="SignalP"/>
    </source>
</evidence>
<dbReference type="PANTHER" id="PTHR14017:SF1">
    <property type="entry name" value="LD02225P"/>
    <property type="match status" value="1"/>
</dbReference>
<feature type="domain" description="Lysine-specific demethylase 6A/B-like GATA-like" evidence="13">
    <location>
        <begin position="105"/>
        <end position="162"/>
    </location>
</feature>
<dbReference type="InterPro" id="IPR048560">
    <property type="entry name" value="KDM6A_B-like_GATAL"/>
</dbReference>
<name>A0A7R8VEI3_TIMDO</name>
<dbReference type="InterPro" id="IPR051630">
    <property type="entry name" value="Corepressor-Demethylase"/>
</dbReference>
<organism evidence="14">
    <name type="scientific">Timema douglasi</name>
    <name type="common">Walking stick</name>
    <dbReference type="NCBI Taxonomy" id="61478"/>
    <lineage>
        <taxon>Eukaryota</taxon>
        <taxon>Metazoa</taxon>
        <taxon>Ecdysozoa</taxon>
        <taxon>Arthropoda</taxon>
        <taxon>Hexapoda</taxon>
        <taxon>Insecta</taxon>
        <taxon>Pterygota</taxon>
        <taxon>Neoptera</taxon>
        <taxon>Polyneoptera</taxon>
        <taxon>Phasmatodea</taxon>
        <taxon>Timematodea</taxon>
        <taxon>Timematoidea</taxon>
        <taxon>Timematidae</taxon>
        <taxon>Timema</taxon>
    </lineage>
</organism>
<dbReference type="InterPro" id="IPR046941">
    <property type="entry name" value="KDM6_GATAL_sf"/>
</dbReference>
<evidence type="ECO:0000256" key="10">
    <source>
        <dbReference type="ARBA" id="ARBA00034483"/>
    </source>
</evidence>
<dbReference type="AlphaFoldDB" id="A0A7R8VEI3"/>